<reference evidence="2" key="1">
    <citation type="journal article" date="2019" name="Int. J. Syst. Evol. Microbiol.">
        <title>The Global Catalogue of Microorganisms (GCM) 10K type strain sequencing project: providing services to taxonomists for standard genome sequencing and annotation.</title>
        <authorList>
            <consortium name="The Broad Institute Genomics Platform"/>
            <consortium name="The Broad Institute Genome Sequencing Center for Infectious Disease"/>
            <person name="Wu L."/>
            <person name="Ma J."/>
        </authorList>
    </citation>
    <scope>NUCLEOTIDE SEQUENCE [LARGE SCALE GENOMIC DNA]</scope>
    <source>
        <strain evidence="2">JCM 31486</strain>
    </source>
</reference>
<dbReference type="InterPro" id="IPR006179">
    <property type="entry name" value="5_nucleotidase/apyrase"/>
</dbReference>
<dbReference type="InterPro" id="IPR029052">
    <property type="entry name" value="Metallo-depent_PP-like"/>
</dbReference>
<keyword evidence="2" id="KW-1185">Reference proteome</keyword>
<dbReference type="Proteomes" id="UP001597045">
    <property type="component" value="Unassembled WGS sequence"/>
</dbReference>
<protein>
    <submittedName>
        <fullName evidence="1">Bifunctional metallophosphatase/5'-nucleotidase</fullName>
    </submittedName>
</protein>
<evidence type="ECO:0000313" key="2">
    <source>
        <dbReference type="Proteomes" id="UP001597045"/>
    </source>
</evidence>
<accession>A0ABW3MNY9</accession>
<dbReference type="PANTHER" id="PTHR11575">
    <property type="entry name" value="5'-NUCLEOTIDASE-RELATED"/>
    <property type="match status" value="1"/>
</dbReference>
<name>A0ABW3MNY9_9PSEU</name>
<feature type="non-terminal residue" evidence="1">
    <location>
        <position position="176"/>
    </location>
</feature>
<gene>
    <name evidence="1" type="ORF">ACFQ1S_45880</name>
</gene>
<evidence type="ECO:0000313" key="1">
    <source>
        <dbReference type="EMBL" id="MFD1052403.1"/>
    </source>
</evidence>
<proteinExistence type="predicted"/>
<dbReference type="SUPFAM" id="SSF56300">
    <property type="entry name" value="Metallo-dependent phosphatases"/>
    <property type="match status" value="1"/>
</dbReference>
<dbReference type="Gene3D" id="3.60.21.10">
    <property type="match status" value="1"/>
</dbReference>
<sequence length="176" mass="18767">LRTRNSLVLSAGDNVGASPLASALFHDEPTIEFLNDIGVNASVVGNHEFDEGYRELQRMQFGGCHPTDGCQFRPTFQGARFPFLGANVTFDNGLPAVLPFSVQIVDGIPVGIIGVTLKDLPNVVTPEAIKGLKFGDEVQAINRTANLLDLFGVKSQVVLMHQGDSTEGGGPDDCKT</sequence>
<comment type="caution">
    <text evidence="1">The sequence shown here is derived from an EMBL/GenBank/DDBJ whole genome shotgun (WGS) entry which is preliminary data.</text>
</comment>
<dbReference type="PANTHER" id="PTHR11575:SF24">
    <property type="entry name" value="5'-NUCLEOTIDASE"/>
    <property type="match status" value="1"/>
</dbReference>
<organism evidence="1 2">
    <name type="scientific">Kibdelosporangium lantanae</name>
    <dbReference type="NCBI Taxonomy" id="1497396"/>
    <lineage>
        <taxon>Bacteria</taxon>
        <taxon>Bacillati</taxon>
        <taxon>Actinomycetota</taxon>
        <taxon>Actinomycetes</taxon>
        <taxon>Pseudonocardiales</taxon>
        <taxon>Pseudonocardiaceae</taxon>
        <taxon>Kibdelosporangium</taxon>
    </lineage>
</organism>
<dbReference type="EMBL" id="JBHTIS010004391">
    <property type="protein sequence ID" value="MFD1052403.1"/>
    <property type="molecule type" value="Genomic_DNA"/>
</dbReference>
<feature type="non-terminal residue" evidence="1">
    <location>
        <position position="1"/>
    </location>
</feature>